<feature type="region of interest" description="Disordered" evidence="10">
    <location>
        <begin position="61"/>
        <end position="108"/>
    </location>
</feature>
<dbReference type="SMART" id="SM00490">
    <property type="entry name" value="HELICc"/>
    <property type="match status" value="1"/>
</dbReference>
<feature type="compositionally biased region" description="Polar residues" evidence="10">
    <location>
        <begin position="334"/>
        <end position="343"/>
    </location>
</feature>
<evidence type="ECO:0000256" key="10">
    <source>
        <dbReference type="SAM" id="MobiDB-lite"/>
    </source>
</evidence>
<dbReference type="InterPro" id="IPR038718">
    <property type="entry name" value="SNF2-like_sf"/>
</dbReference>
<sequence length="1793" mass="207002">MSTIEKSIQWINIFKKEWIEGNVKNIILRKKLIEKIVELELILENGVRDLEEQQKRSQLLVEGNETNEKKPSTSSITISTTKARADKRKYRSSRSTRNRKEKYSKSKIIKNQTNSETFTEDCVIRIKRIPDALAESSFPVINTTDPTIHRQSTQPSKNGSSRISEETRKKKLKSTTKSDTSNYNTVKLKPKQKQRIENKSPVKSPLSLTGNQSQEAHLAKGVKKAKTHSRKLLCSHSRIADDMLGCSTNQTGETERFIGPNGILKNGRKLSDMSLIEPEKSVIVISSNVIDEMPTLSEKEKDQKNDVSPSTVTTTSSDGVDLEGELSDAHLKKNNQISISVHGQSRKRSNDGKIKKQIEKDLDIGETNVKVDEQEEHVDISDDDDNSDTQRLKRAKTTEDDVNEKRIDEESTHSFDELLAKMIAEQQPQIPSSTEQDNQLERGENHSEALLVPTTMINSLSTSSYLAMKDGEILTTLSQFNTYLPDNIVPDYDGNKEDNLIDASVLYVYLENENEPVAKKRRRNSDGDSSPIKRKPIRGLARKQLTVSSTSDDDDDDDDNNNKNNILENNKLLNKKKRVVVKRSSPSSDSESSDNKKQRLRKGTMDNERRSVLKLTHKKSTPKKKIKIANDVINLDTATIHVQENSINDNNDETTSENENNDDKDDDDELSTKKGRKNIRKIIKDKQLQERTKSAVEAEKERRRRIEQKQKEYNKILLNQSGYLEQNKDNMNKKLILEMNKETNESLIELDRKLVQSMKQHQLEGVQFLWNNLFESLAAINDKRHKTHHGNGALLAHCMGLGKTLQVISFIHTLFKHETLTHVRTCVILCPINAALNWSTEFEHWLENIEPKINVYQITSMKLNARIPQLNYWMENGGVVIMGYEMYRRLATGIGIRKKQSKLKAYECLVDPGPDIIVCDEGHILKNSQTALAKVVNQVKTSRRIVLTGTPLQNNLIEYFCMVNFIKPNLLGTQQEFVNRFVNPIQNGQHRDSSMDDVKIMKRRACVLHDLLTGCIDRRDYSLLKTYLPPKFEYIITIRMCDLQQTLYEMYLKREIDEQSTSAVSKKNFQSTKLFADYQYLMKIWTHPFILRPHFIDQYRRRLMNDLFEDDEEEPEAIFTDEEVEENGRKRKKKKSSKKQTDDIEEIEYFDTDITTDNQGFMIDNINDSVETHSNNKSVTNVNSKQKKRKRSSSTTTSISSLSTTSSDIGEIDLQNINNNQESDENSGDEIVVRRTTRSRATIENKSATKKRSTMMNIKNSDIFDTGVDDDTIVIDPEMNGSGTDVDEKTEQEKEIDPWMNEMREQWWFPFVEDNNDEFNLQLSGKMTLLKSILEKCYDIGDKILLFSRSLYTLNYIEKFLKHIHMENEKIYNEKLDKRQQLIKLLENNNNTEMERRQNENCTTTTITTGIGRILEDIPESIQWIKDNDYFRMDGSTDVQLRKRYASLFNDETNSRARLFLISTLAGGIGINLVGSNRVIVFDASWNPSVDIQAIFRSYRFGQTKPVYIYRFLAHGTMEEKIYQRQVVKQSLSQRVIDDHQLTRHFSEADIKELYNFTPESLPPVKSEQEIKNDVNFPLPKDHLLTDLLYEHNQWIHSYHSHDSLLENRLDEGLSADEKKIAIEEYENLQKHPDHYQQRLTQQHLDQKCLNEMIQRQYMPMMATSQNPSLLAATTTSITNPYLLTAHDIFQQLLGNIRENERVKFDMEKLAHYAYNQAIQLKHERQIHLQNNSNIPARQQETDHQLKTQRYDVNGTIDLSSKTVHPQNSTNNDNNDVIMLDNSDDEDVTSIAV</sequence>
<evidence type="ECO:0000313" key="15">
    <source>
        <dbReference type="Proteomes" id="UP000663829"/>
    </source>
</evidence>
<feature type="region of interest" description="Disordered" evidence="10">
    <location>
        <begin position="1759"/>
        <end position="1793"/>
    </location>
</feature>
<feature type="compositionally biased region" description="Low complexity" evidence="10">
    <location>
        <begin position="562"/>
        <end position="572"/>
    </location>
</feature>
<feature type="region of interest" description="Disordered" evidence="10">
    <location>
        <begin position="643"/>
        <end position="675"/>
    </location>
</feature>
<protein>
    <recommendedName>
        <fullName evidence="16">Transcriptional regulator ATRX homolog</fullName>
    </recommendedName>
</protein>
<dbReference type="Proteomes" id="UP000681722">
    <property type="component" value="Unassembled WGS sequence"/>
</dbReference>
<keyword evidence="4" id="KW-0378">Hydrolase</keyword>
<evidence type="ECO:0000259" key="12">
    <source>
        <dbReference type="PROSITE" id="PS51194"/>
    </source>
</evidence>
<dbReference type="Gene3D" id="3.40.50.10810">
    <property type="entry name" value="Tandem AAA-ATPase domain"/>
    <property type="match status" value="1"/>
</dbReference>
<dbReference type="PANTHER" id="PTHR45797">
    <property type="entry name" value="RAD54-LIKE"/>
    <property type="match status" value="1"/>
</dbReference>
<feature type="compositionally biased region" description="Acidic residues" evidence="10">
    <location>
        <begin position="1114"/>
        <end position="1125"/>
    </location>
</feature>
<feature type="compositionally biased region" description="Basic residues" evidence="10">
    <location>
        <begin position="532"/>
        <end position="541"/>
    </location>
</feature>
<dbReference type="Gene3D" id="3.40.50.300">
    <property type="entry name" value="P-loop containing nucleotide triphosphate hydrolases"/>
    <property type="match status" value="3"/>
</dbReference>
<feature type="region of interest" description="Disordered" evidence="10">
    <location>
        <begin position="295"/>
        <end position="411"/>
    </location>
</feature>
<dbReference type="GO" id="GO:0016887">
    <property type="term" value="F:ATP hydrolysis activity"/>
    <property type="evidence" value="ECO:0007669"/>
    <property type="project" value="InterPro"/>
</dbReference>
<accession>A0A814H156</accession>
<keyword evidence="9" id="KW-0175">Coiled coil</keyword>
<comment type="caution">
    <text evidence="13">The sequence shown here is derived from an EMBL/GenBank/DDBJ whole genome shotgun (WGS) entry which is preliminary data.</text>
</comment>
<dbReference type="Gene3D" id="1.20.120.850">
    <property type="entry name" value="SWI2/SNF2 ATPases, N-terminal domain"/>
    <property type="match status" value="2"/>
</dbReference>
<reference evidence="13" key="1">
    <citation type="submission" date="2021-02" db="EMBL/GenBank/DDBJ databases">
        <authorList>
            <person name="Nowell W R."/>
        </authorList>
    </citation>
    <scope>NUCLEOTIDE SEQUENCE</scope>
</reference>
<feature type="compositionally biased region" description="Polar residues" evidence="10">
    <location>
        <begin position="139"/>
        <end position="162"/>
    </location>
</feature>
<feature type="compositionally biased region" description="Acidic residues" evidence="10">
    <location>
        <begin position="650"/>
        <end position="669"/>
    </location>
</feature>
<dbReference type="CDD" id="cd18793">
    <property type="entry name" value="SF2_C_SNF"/>
    <property type="match status" value="1"/>
</dbReference>
<dbReference type="InterPro" id="IPR044574">
    <property type="entry name" value="ARIP4-like"/>
</dbReference>
<evidence type="ECO:0000256" key="8">
    <source>
        <dbReference type="ARBA" id="ARBA00023242"/>
    </source>
</evidence>
<proteinExistence type="inferred from homology"/>
<evidence type="ECO:0000259" key="11">
    <source>
        <dbReference type="PROSITE" id="PS51192"/>
    </source>
</evidence>
<feature type="coiled-coil region" evidence="9">
    <location>
        <begin position="689"/>
        <end position="716"/>
    </location>
</feature>
<gene>
    <name evidence="13" type="ORF">GPM918_LOCUS13924</name>
    <name evidence="14" type="ORF">SRO942_LOCUS13926</name>
</gene>
<dbReference type="Proteomes" id="UP000663829">
    <property type="component" value="Unassembled WGS sequence"/>
</dbReference>
<feature type="compositionally biased region" description="Low complexity" evidence="10">
    <location>
        <begin position="1193"/>
        <end position="1207"/>
    </location>
</feature>
<feature type="compositionally biased region" description="Basic and acidic residues" evidence="10">
    <location>
        <begin position="388"/>
        <end position="411"/>
    </location>
</feature>
<keyword evidence="3" id="KW-0547">Nucleotide-binding</keyword>
<organism evidence="13 15">
    <name type="scientific">Didymodactylos carnosus</name>
    <dbReference type="NCBI Taxonomy" id="1234261"/>
    <lineage>
        <taxon>Eukaryota</taxon>
        <taxon>Metazoa</taxon>
        <taxon>Spiralia</taxon>
        <taxon>Gnathifera</taxon>
        <taxon>Rotifera</taxon>
        <taxon>Eurotatoria</taxon>
        <taxon>Bdelloidea</taxon>
        <taxon>Philodinida</taxon>
        <taxon>Philodinidae</taxon>
        <taxon>Didymodactylos</taxon>
    </lineage>
</organism>
<feature type="domain" description="Helicase ATP-binding" evidence="11">
    <location>
        <begin position="784"/>
        <end position="969"/>
    </location>
</feature>
<evidence type="ECO:0000256" key="1">
    <source>
        <dbReference type="ARBA" id="ARBA00004123"/>
    </source>
</evidence>
<feature type="region of interest" description="Disordered" evidence="10">
    <location>
        <begin position="1114"/>
        <end position="1141"/>
    </location>
</feature>
<evidence type="ECO:0000313" key="13">
    <source>
        <dbReference type="EMBL" id="CAF1004272.1"/>
    </source>
</evidence>
<dbReference type="GO" id="GO:0003677">
    <property type="term" value="F:DNA binding"/>
    <property type="evidence" value="ECO:0007669"/>
    <property type="project" value="UniProtKB-KW"/>
</dbReference>
<feature type="region of interest" description="Disordered" evidence="10">
    <location>
        <begin position="425"/>
        <end position="449"/>
    </location>
</feature>
<feature type="region of interest" description="Disordered" evidence="10">
    <location>
        <begin position="1169"/>
        <end position="1252"/>
    </location>
</feature>
<feature type="region of interest" description="Disordered" evidence="10">
    <location>
        <begin position="517"/>
        <end position="623"/>
    </location>
</feature>
<dbReference type="InterPro" id="IPR001650">
    <property type="entry name" value="Helicase_C-like"/>
</dbReference>
<feature type="compositionally biased region" description="Polar residues" evidence="10">
    <location>
        <begin position="426"/>
        <end position="437"/>
    </location>
</feature>
<feature type="compositionally biased region" description="Basic and acidic residues" evidence="10">
    <location>
        <begin position="348"/>
        <end position="380"/>
    </location>
</feature>
<dbReference type="EMBL" id="CAJOBC010003280">
    <property type="protein sequence ID" value="CAF3775642.1"/>
    <property type="molecule type" value="Genomic_DNA"/>
</dbReference>
<evidence type="ECO:0000313" key="14">
    <source>
        <dbReference type="EMBL" id="CAF3775642.1"/>
    </source>
</evidence>
<dbReference type="SMART" id="SM00487">
    <property type="entry name" value="DEXDc"/>
    <property type="match status" value="1"/>
</dbReference>
<feature type="compositionally biased region" description="Basic and acidic residues" evidence="10">
    <location>
        <begin position="593"/>
        <end position="611"/>
    </location>
</feature>
<dbReference type="InterPro" id="IPR027417">
    <property type="entry name" value="P-loop_NTPase"/>
</dbReference>
<keyword evidence="6" id="KW-0067">ATP-binding</keyword>
<dbReference type="GO" id="GO:0004386">
    <property type="term" value="F:helicase activity"/>
    <property type="evidence" value="ECO:0007669"/>
    <property type="project" value="UniProtKB-KW"/>
</dbReference>
<feature type="compositionally biased region" description="Acidic residues" evidence="10">
    <location>
        <begin position="1782"/>
        <end position="1793"/>
    </location>
</feature>
<dbReference type="InterPro" id="IPR014001">
    <property type="entry name" value="Helicase_ATP-bd"/>
</dbReference>
<dbReference type="GO" id="GO:0005524">
    <property type="term" value="F:ATP binding"/>
    <property type="evidence" value="ECO:0007669"/>
    <property type="project" value="UniProtKB-KW"/>
</dbReference>
<dbReference type="PROSITE" id="PS51192">
    <property type="entry name" value="HELICASE_ATP_BIND_1"/>
    <property type="match status" value="1"/>
</dbReference>
<feature type="compositionally biased region" description="Basic residues" evidence="10">
    <location>
        <begin position="85"/>
        <end position="108"/>
    </location>
</feature>
<evidence type="ECO:0000256" key="3">
    <source>
        <dbReference type="ARBA" id="ARBA00022741"/>
    </source>
</evidence>
<feature type="compositionally biased region" description="Polar residues" evidence="10">
    <location>
        <begin position="206"/>
        <end position="215"/>
    </location>
</feature>
<comment type="subcellular location">
    <subcellularLocation>
        <location evidence="1">Nucleus</location>
    </subcellularLocation>
</comment>
<feature type="compositionally biased region" description="Low complexity" evidence="10">
    <location>
        <begin position="306"/>
        <end position="319"/>
    </location>
</feature>
<dbReference type="Pfam" id="PF00176">
    <property type="entry name" value="SNF2-rel_dom"/>
    <property type="match status" value="1"/>
</dbReference>
<dbReference type="Pfam" id="PF00271">
    <property type="entry name" value="Helicase_C"/>
    <property type="match status" value="1"/>
</dbReference>
<keyword evidence="7" id="KW-0238">DNA-binding</keyword>
<feature type="compositionally biased region" description="Basic residues" evidence="10">
    <location>
        <begin position="1129"/>
        <end position="1138"/>
    </location>
</feature>
<dbReference type="SUPFAM" id="SSF52540">
    <property type="entry name" value="P-loop containing nucleoside triphosphate hydrolases"/>
    <property type="match status" value="2"/>
</dbReference>
<keyword evidence="5" id="KW-0347">Helicase</keyword>
<dbReference type="GO" id="GO:0005634">
    <property type="term" value="C:nucleus"/>
    <property type="evidence" value="ECO:0007669"/>
    <property type="project" value="UniProtKB-SubCell"/>
</dbReference>
<feature type="compositionally biased region" description="Low complexity" evidence="10">
    <location>
        <begin position="1175"/>
        <end position="1184"/>
    </location>
</feature>
<keyword evidence="15" id="KW-1185">Reference proteome</keyword>
<evidence type="ECO:0000256" key="4">
    <source>
        <dbReference type="ARBA" id="ARBA00022801"/>
    </source>
</evidence>
<evidence type="ECO:0000256" key="6">
    <source>
        <dbReference type="ARBA" id="ARBA00022840"/>
    </source>
</evidence>
<feature type="region of interest" description="Disordered" evidence="10">
    <location>
        <begin position="138"/>
        <end position="215"/>
    </location>
</feature>
<evidence type="ECO:0008006" key="16">
    <source>
        <dbReference type="Google" id="ProtNLM"/>
    </source>
</evidence>
<keyword evidence="8" id="KW-0539">Nucleus</keyword>
<dbReference type="EMBL" id="CAJNOQ010003279">
    <property type="protein sequence ID" value="CAF1004272.1"/>
    <property type="molecule type" value="Genomic_DNA"/>
</dbReference>
<evidence type="ECO:0000256" key="5">
    <source>
        <dbReference type="ARBA" id="ARBA00022806"/>
    </source>
</evidence>
<dbReference type="OrthoDB" id="2020972at2759"/>
<dbReference type="PANTHER" id="PTHR45797:SF3">
    <property type="entry name" value="TRANSCRIPTIONAL REGULATOR ATRX HOMOLOG"/>
    <property type="match status" value="1"/>
</dbReference>
<feature type="compositionally biased region" description="Polar residues" evidence="10">
    <location>
        <begin position="1759"/>
        <end position="1775"/>
    </location>
</feature>
<evidence type="ECO:0000256" key="2">
    <source>
        <dbReference type="ARBA" id="ARBA00007025"/>
    </source>
</evidence>
<comment type="similarity">
    <text evidence="2">Belongs to the SNF2/RAD54 helicase family.</text>
</comment>
<evidence type="ECO:0000256" key="9">
    <source>
        <dbReference type="SAM" id="Coils"/>
    </source>
</evidence>
<dbReference type="InterPro" id="IPR049730">
    <property type="entry name" value="SNF2/RAD54-like_C"/>
</dbReference>
<feature type="domain" description="Helicase C-terminal" evidence="12">
    <location>
        <begin position="1378"/>
        <end position="1550"/>
    </location>
</feature>
<name>A0A814H156_9BILA</name>
<feature type="compositionally biased region" description="Low complexity" evidence="10">
    <location>
        <begin position="72"/>
        <end position="81"/>
    </location>
</feature>
<dbReference type="InterPro" id="IPR000330">
    <property type="entry name" value="SNF2_N"/>
</dbReference>
<evidence type="ECO:0000256" key="7">
    <source>
        <dbReference type="ARBA" id="ARBA00023125"/>
    </source>
</evidence>
<dbReference type="PROSITE" id="PS51194">
    <property type="entry name" value="HELICASE_CTER"/>
    <property type="match status" value="1"/>
</dbReference>